<evidence type="ECO:0000259" key="4">
    <source>
        <dbReference type="Pfam" id="PF00703"/>
    </source>
</evidence>
<dbReference type="Gene3D" id="2.60.120.260">
    <property type="entry name" value="Galactose-binding domain-like"/>
    <property type="match status" value="2"/>
</dbReference>
<dbReference type="GO" id="GO:0005975">
    <property type="term" value="P:carbohydrate metabolic process"/>
    <property type="evidence" value="ECO:0007669"/>
    <property type="project" value="InterPro"/>
</dbReference>
<dbReference type="RefSeq" id="WP_228354008.1">
    <property type="nucleotide sequence ID" value="NZ_JACEGA010000001.1"/>
</dbReference>
<feature type="domain" description="Glycoside hydrolase family 2" evidence="8">
    <location>
        <begin position="659"/>
        <end position="757"/>
    </location>
</feature>
<dbReference type="GO" id="GO:0004553">
    <property type="term" value="F:hydrolase activity, hydrolyzing O-glycosyl compounds"/>
    <property type="evidence" value="ECO:0007669"/>
    <property type="project" value="InterPro"/>
</dbReference>
<dbReference type="Pfam" id="PF02837">
    <property type="entry name" value="Glyco_hydro_2_N"/>
    <property type="match status" value="1"/>
</dbReference>
<sequence length="1139" mass="129292">MSSKKLFNDGWSFTKREIGASLDSIHDPAVEWQLVDIPHDWLIYNTNDLYETGEGWYRKTFIIEELQNHVISLYFEGVYMNSTVFINDKVAGEWKYGYSSFEFDITKYLKVGENEIKVRVVHQSPNSRWYSGAGIYRNVWMKITAETHFVTDGIYITTRKEDSSWKVELDAETITKAAKSMNAVIQHTILGEDDRVVAKSANTLDIGNVITLDKQVVEVTDPILWSLEKPYLYTLRSELLLDGAIVDEVTQSFGFRILRFDSEKGFFINDSNMKLHGANHHHDLGSLGAAVNKVALERQLTILKDMGVNAIRTSHNMPATELMELADRMGMLIVSEAFDIWELSKTEYDYSRFFPDWHERDVASWIRRDRNHPSVIMWSIGNEIYDTHASERGVEITKKLKELVYLHDPRHNALVTIGSNYMAWEGAQKCADEIDCVGYNYAEYLYEKHHSNHPDWVIYGSETSATIQSRGVYHFPADVSTITHDDEQCSSLGNCTTRWGAKSTQHAIIDDRDTKFCLGQFIWSGFDYIGEPTPYTTKNSYFGQIDTAGFPKDTYYLYQAEWTDYKVKPMVHILPYWDFNEGQLIDIRIYSNAPKTELFFNEKSMGVFEIDHKKGKQLSGTWQLEYHPGTIKAVAYDENDNVIAVDTRTSFQDAAKIIIKPDKTTLYANGLDLIFVELSMEDKNGNMVWNANNRVEVEVSGAGRLVGLDNGDSTDYDQYKGTSRKLFQGKLLAIIAAKLEPGDIHITVSSMGLPTETMILKALPCDRIPGVTALAENVKSEYVDEIPIRKIELSRQGNRYLGKEYNTVLITAKIYPENATYQDLIWQVFTPGGIETNIAKIEAASREAKVTALGDGSFRVRCSAKNGKKSPEVISELEFEVTGLGITRSNPYELVHAGLYNATNTDLGAGLFGGVVTGDGETYFAISNLDFGDFGSDEITIPIFSFENDPIPVEIWEGIPGETDSELLLRGSYQAKSIYNTYQSNTFRLTRRVKGVTTISLAFDQKLTVQGFWFTKQDKAYAKLLAKENDGIYGDHFIIMENAIEQIGNNVNIEFMNMDFGTEGFSKLIICGKSNIKSNTIHIRFYGDDGDVNQIAEFPHSEEYVEKEYILNSVTGNQRVSFMFMPGSNFDFKWFQFIK</sequence>
<dbReference type="InterPro" id="IPR023232">
    <property type="entry name" value="Glyco_hydro_2_AS"/>
</dbReference>
<dbReference type="InterPro" id="IPR008979">
    <property type="entry name" value="Galactose-bd-like_sf"/>
</dbReference>
<dbReference type="Gene3D" id="3.20.20.80">
    <property type="entry name" value="Glycosidases"/>
    <property type="match status" value="1"/>
</dbReference>
<dbReference type="InterPro" id="IPR006103">
    <property type="entry name" value="Glyco_hydro_2_cat"/>
</dbReference>
<dbReference type="InterPro" id="IPR006102">
    <property type="entry name" value="Ig-like_GH2"/>
</dbReference>
<feature type="domain" description="Glycoside hydrolase family 2 catalytic" evidence="5">
    <location>
        <begin position="264"/>
        <end position="432"/>
    </location>
</feature>
<feature type="domain" description="Glycoside hydrolase family 2 immunoglobulin-like beta-sandwich" evidence="4">
    <location>
        <begin position="153"/>
        <end position="256"/>
    </location>
</feature>
<evidence type="ECO:0000259" key="7">
    <source>
        <dbReference type="Pfam" id="PF16355"/>
    </source>
</evidence>
<evidence type="ECO:0000259" key="6">
    <source>
        <dbReference type="Pfam" id="PF02837"/>
    </source>
</evidence>
<keyword evidence="3" id="KW-0326">Glycosidase</keyword>
<dbReference type="InterPro" id="IPR040605">
    <property type="entry name" value="Glyco_hydro2_dom5"/>
</dbReference>
<dbReference type="PANTHER" id="PTHR42732">
    <property type="entry name" value="BETA-GALACTOSIDASE"/>
    <property type="match status" value="1"/>
</dbReference>
<dbReference type="Proteomes" id="UP000574276">
    <property type="component" value="Unassembled WGS sequence"/>
</dbReference>
<dbReference type="AlphaFoldDB" id="A0A839K497"/>
<dbReference type="Pfam" id="PF02836">
    <property type="entry name" value="Glyco_hydro_2_C"/>
    <property type="match status" value="1"/>
</dbReference>
<keyword evidence="10" id="KW-1185">Reference proteome</keyword>
<comment type="caution">
    <text evidence="9">The sequence shown here is derived from an EMBL/GenBank/DDBJ whole genome shotgun (WGS) entry which is preliminary data.</text>
</comment>
<evidence type="ECO:0000259" key="5">
    <source>
        <dbReference type="Pfam" id="PF02836"/>
    </source>
</evidence>
<accession>A0A839K497</accession>
<dbReference type="Gene3D" id="2.60.40.10">
    <property type="entry name" value="Immunoglobulins"/>
    <property type="match status" value="3"/>
</dbReference>
<dbReference type="SUPFAM" id="SSF49785">
    <property type="entry name" value="Galactose-binding domain-like"/>
    <property type="match status" value="1"/>
</dbReference>
<proteinExistence type="inferred from homology"/>
<dbReference type="InterPro" id="IPR006104">
    <property type="entry name" value="Glyco_hydro_2_N"/>
</dbReference>
<dbReference type="InterPro" id="IPR032311">
    <property type="entry name" value="DUF4982"/>
</dbReference>
<comment type="similarity">
    <text evidence="1">Belongs to the glycosyl hydrolase 2 family.</text>
</comment>
<dbReference type="InterPro" id="IPR017853">
    <property type="entry name" value="GH"/>
</dbReference>
<evidence type="ECO:0000256" key="1">
    <source>
        <dbReference type="ARBA" id="ARBA00007401"/>
    </source>
</evidence>
<feature type="domain" description="Glycosyl hydrolases family 2 sugar binding" evidence="6">
    <location>
        <begin position="51"/>
        <end position="140"/>
    </location>
</feature>
<dbReference type="InterPro" id="IPR036156">
    <property type="entry name" value="Beta-gal/glucu_dom_sf"/>
</dbReference>
<evidence type="ECO:0000313" key="9">
    <source>
        <dbReference type="EMBL" id="MBB2184430.1"/>
    </source>
</evidence>
<dbReference type="PRINTS" id="PR00132">
    <property type="entry name" value="GLHYDRLASE2"/>
</dbReference>
<dbReference type="PANTHER" id="PTHR42732:SF1">
    <property type="entry name" value="BETA-MANNOSIDASE"/>
    <property type="match status" value="1"/>
</dbReference>
<dbReference type="Pfam" id="PF18565">
    <property type="entry name" value="Glyco_hydro2_C5"/>
    <property type="match status" value="1"/>
</dbReference>
<feature type="domain" description="DUF4982" evidence="7">
    <location>
        <begin position="582"/>
        <end position="644"/>
    </location>
</feature>
<name>A0A839K497_9FIRM</name>
<gene>
    <name evidence="9" type="ORF">H0486_16235</name>
</gene>
<dbReference type="SUPFAM" id="SSF51445">
    <property type="entry name" value="(Trans)glycosidases"/>
    <property type="match status" value="1"/>
</dbReference>
<dbReference type="PROSITE" id="PS00608">
    <property type="entry name" value="GLYCOSYL_HYDROL_F2_2"/>
    <property type="match status" value="1"/>
</dbReference>
<dbReference type="Pfam" id="PF16355">
    <property type="entry name" value="DUF4982"/>
    <property type="match status" value="1"/>
</dbReference>
<dbReference type="InterPro" id="IPR051913">
    <property type="entry name" value="GH2_Domain-Containing"/>
</dbReference>
<protein>
    <submittedName>
        <fullName evidence="9">DUF4982 domain-containing protein</fullName>
    </submittedName>
</protein>
<dbReference type="InterPro" id="IPR006101">
    <property type="entry name" value="Glyco_hydro_2"/>
</dbReference>
<dbReference type="Gene3D" id="2.60.40.1080">
    <property type="match status" value="1"/>
</dbReference>
<organism evidence="9 10">
    <name type="scientific">Variimorphobacter saccharofermentans</name>
    <dbReference type="NCBI Taxonomy" id="2755051"/>
    <lineage>
        <taxon>Bacteria</taxon>
        <taxon>Bacillati</taxon>
        <taxon>Bacillota</taxon>
        <taxon>Clostridia</taxon>
        <taxon>Lachnospirales</taxon>
        <taxon>Lachnospiraceae</taxon>
        <taxon>Variimorphobacter</taxon>
    </lineage>
</organism>
<dbReference type="Pfam" id="PF00703">
    <property type="entry name" value="Glyco_hydro_2"/>
    <property type="match status" value="1"/>
</dbReference>
<dbReference type="EMBL" id="JACEGA010000001">
    <property type="protein sequence ID" value="MBB2184430.1"/>
    <property type="molecule type" value="Genomic_DNA"/>
</dbReference>
<evidence type="ECO:0000313" key="10">
    <source>
        <dbReference type="Proteomes" id="UP000574276"/>
    </source>
</evidence>
<dbReference type="SUPFAM" id="SSF49303">
    <property type="entry name" value="beta-Galactosidase/glucuronidase domain"/>
    <property type="match status" value="1"/>
</dbReference>
<dbReference type="InterPro" id="IPR013783">
    <property type="entry name" value="Ig-like_fold"/>
</dbReference>
<evidence type="ECO:0000256" key="3">
    <source>
        <dbReference type="ARBA" id="ARBA00023295"/>
    </source>
</evidence>
<evidence type="ECO:0000259" key="8">
    <source>
        <dbReference type="Pfam" id="PF18565"/>
    </source>
</evidence>
<keyword evidence="2" id="KW-0378">Hydrolase</keyword>
<reference evidence="9 10" key="1">
    <citation type="submission" date="2020-07" db="EMBL/GenBank/DDBJ databases">
        <title>Characterization and genome sequencing of isolate MD1, a novel member within the family Lachnospiraceae.</title>
        <authorList>
            <person name="Rettenmaier R."/>
            <person name="Di Bello L."/>
            <person name="Zinser C."/>
            <person name="Scheitz K."/>
            <person name="Liebl W."/>
            <person name="Zverlov V."/>
        </authorList>
    </citation>
    <scope>NUCLEOTIDE SEQUENCE [LARGE SCALE GENOMIC DNA]</scope>
    <source>
        <strain evidence="9 10">MD1</strain>
    </source>
</reference>
<evidence type="ECO:0000256" key="2">
    <source>
        <dbReference type="ARBA" id="ARBA00022801"/>
    </source>
</evidence>